<comment type="caution">
    <text evidence="2">The sequence shown here is derived from an EMBL/GenBank/DDBJ whole genome shotgun (WGS) entry which is preliminary data.</text>
</comment>
<feature type="compositionally biased region" description="Low complexity" evidence="1">
    <location>
        <begin position="40"/>
        <end position="65"/>
    </location>
</feature>
<evidence type="ECO:0000256" key="1">
    <source>
        <dbReference type="SAM" id="MobiDB-lite"/>
    </source>
</evidence>
<dbReference type="EMBL" id="RBAL01000011">
    <property type="protein sequence ID" value="RKN40024.1"/>
    <property type="molecule type" value="Genomic_DNA"/>
</dbReference>
<feature type="compositionally biased region" description="Low complexity" evidence="1">
    <location>
        <begin position="1"/>
        <end position="10"/>
    </location>
</feature>
<accession>A0A3A9YWN1</accession>
<protein>
    <submittedName>
        <fullName evidence="2">Uncharacterized protein</fullName>
    </submittedName>
</protein>
<reference evidence="2 3" key="1">
    <citation type="journal article" date="2014" name="Int. J. Syst. Evol. Microbiol.">
        <title>Streptomyces hoynatensis sp. nov., isolated from deep marine sediment.</title>
        <authorList>
            <person name="Veyisoglu A."/>
            <person name="Sahin N."/>
        </authorList>
    </citation>
    <scope>NUCLEOTIDE SEQUENCE [LARGE SCALE GENOMIC DNA]</scope>
    <source>
        <strain evidence="2 3">KCTC 29097</strain>
    </source>
</reference>
<gene>
    <name evidence="2" type="ORF">D7294_19035</name>
</gene>
<dbReference type="Proteomes" id="UP000272474">
    <property type="component" value="Unassembled WGS sequence"/>
</dbReference>
<dbReference type="AlphaFoldDB" id="A0A3A9YWN1"/>
<feature type="region of interest" description="Disordered" evidence="1">
    <location>
        <begin position="1"/>
        <end position="73"/>
    </location>
</feature>
<keyword evidence="3" id="KW-1185">Reference proteome</keyword>
<organism evidence="2 3">
    <name type="scientific">Streptomyces hoynatensis</name>
    <dbReference type="NCBI Taxonomy" id="1141874"/>
    <lineage>
        <taxon>Bacteria</taxon>
        <taxon>Bacillati</taxon>
        <taxon>Actinomycetota</taxon>
        <taxon>Actinomycetes</taxon>
        <taxon>Kitasatosporales</taxon>
        <taxon>Streptomycetaceae</taxon>
        <taxon>Streptomyces</taxon>
    </lineage>
</organism>
<evidence type="ECO:0000313" key="2">
    <source>
        <dbReference type="EMBL" id="RKN40024.1"/>
    </source>
</evidence>
<name>A0A3A9YWN1_9ACTN</name>
<sequence>MPAAAAAAGPGAPPRAGPPARSDRIEGLSRAVTADSATSRPAATWVRRAPAAAATGPARARPTGPRAKEPINS</sequence>
<proteinExistence type="predicted"/>
<evidence type="ECO:0000313" key="3">
    <source>
        <dbReference type="Proteomes" id="UP000272474"/>
    </source>
</evidence>